<gene>
    <name evidence="2" type="ORF">A2196_00295</name>
</gene>
<dbReference type="InterPro" id="IPR004919">
    <property type="entry name" value="GmrSD_N"/>
</dbReference>
<evidence type="ECO:0000259" key="1">
    <source>
        <dbReference type="Pfam" id="PF03235"/>
    </source>
</evidence>
<evidence type="ECO:0000313" key="3">
    <source>
        <dbReference type="Proteomes" id="UP000176751"/>
    </source>
</evidence>
<dbReference type="PANTHER" id="PTHR39639">
    <property type="entry name" value="CHROMOSOME 16, WHOLE GENOME SHOTGUN SEQUENCE"/>
    <property type="match status" value="1"/>
</dbReference>
<reference evidence="2 3" key="1">
    <citation type="journal article" date="2016" name="Nat. Commun.">
        <title>Thousands of microbial genomes shed light on interconnected biogeochemical processes in an aquifer system.</title>
        <authorList>
            <person name="Anantharaman K."/>
            <person name="Brown C.T."/>
            <person name="Hug L.A."/>
            <person name="Sharon I."/>
            <person name="Castelle C.J."/>
            <person name="Probst A.J."/>
            <person name="Thomas B.C."/>
            <person name="Singh A."/>
            <person name="Wilkins M.J."/>
            <person name="Karaoz U."/>
            <person name="Brodie E.L."/>
            <person name="Williams K.H."/>
            <person name="Hubbard S.S."/>
            <person name="Banfield J.F."/>
        </authorList>
    </citation>
    <scope>NUCLEOTIDE SEQUENCE [LARGE SCALE GENOMIC DNA]</scope>
</reference>
<sequence length="494" mass="57656">MECRDKSLDKLYKRRSKIDIPEYQREKVWSLEKKRKFIDTILKGWHVPKLYFRSMDPEDQSFECVDGQQRLNAVFEFYEGKISLPVGSEKLYGGLTYDTLKTSYSDTFDDYCFQIEEIEDASDQELEELFLRLQLGTPLNTAEKLNAIGGELRGYIKELADHSFFKDAIGVKNTRFAHFVICCRFFYLEIFKVPNKLRQEELEKMLSDNKKFSRNSSAAKKVKLILGFLYEVFKENSKLLTNRANIVSCYYLISLFKDIKSLNSKVDVFRVFFFDFFTALQAEVEKGSRAKDRDLIAYQDAISRNTDSREAINTRQRILLKYLAQQMPDIFRLLEIPVSERAIIIDEFVDSFKESILLINKNYLAKHGTQKIKYTNEIIAADKILKKLITDEADFGNMIDSLYKLLYEGSGNGVRLLNSNNEVLDDIKSFRLDLRHDIEHSKSHDIRKKSRKISDTYFKYTGKKALSLLDSNDFSILQFSIYSKIADFLNTEKG</sequence>
<proteinExistence type="predicted"/>
<organism evidence="2 3">
    <name type="scientific">Candidatus Curtissbacteria bacterium RIFOXYA1_FULL_41_14</name>
    <dbReference type="NCBI Taxonomy" id="1797737"/>
    <lineage>
        <taxon>Bacteria</taxon>
        <taxon>Candidatus Curtissiibacteriota</taxon>
    </lineage>
</organism>
<comment type="caution">
    <text evidence="2">The sequence shown here is derived from an EMBL/GenBank/DDBJ whole genome shotgun (WGS) entry which is preliminary data.</text>
</comment>
<dbReference type="Proteomes" id="UP000176751">
    <property type="component" value="Unassembled WGS sequence"/>
</dbReference>
<evidence type="ECO:0000313" key="2">
    <source>
        <dbReference type="EMBL" id="OGE01137.1"/>
    </source>
</evidence>
<name>A0A1F5HAE7_9BACT</name>
<protein>
    <recommendedName>
        <fullName evidence="1">GmrSD restriction endonucleases N-terminal domain-containing protein</fullName>
    </recommendedName>
</protein>
<dbReference type="EMBL" id="MFCA01000029">
    <property type="protein sequence ID" value="OGE01137.1"/>
    <property type="molecule type" value="Genomic_DNA"/>
</dbReference>
<accession>A0A1F5HAE7</accession>
<dbReference type="Pfam" id="PF03235">
    <property type="entry name" value="GmrSD_N"/>
    <property type="match status" value="1"/>
</dbReference>
<dbReference type="AlphaFoldDB" id="A0A1F5HAE7"/>
<feature type="domain" description="GmrSD restriction endonucleases N-terminal" evidence="1">
    <location>
        <begin position="10"/>
        <end position="180"/>
    </location>
</feature>
<dbReference type="STRING" id="1797737.A2196_00295"/>
<dbReference type="PANTHER" id="PTHR39639:SF1">
    <property type="entry name" value="DUF262 DOMAIN-CONTAINING PROTEIN"/>
    <property type="match status" value="1"/>
</dbReference>